<name>A0A7I7SKD8_9MYCO</name>
<sequence>MFETLPPGPEALADVDEAALVDAAVGWARLEAAAAARRLAAIAELVARRSDSSSERDRWACDPFDATAAEVAAAGNLSHGMASSQLYLATALRDRLPRVGALFLDGVLSARLVATMVWHTALVTDAEVLRLIDAELAGIAVKLGPLSVAKTATAIDTLVDRHDPGALRRTRFGSRGRDVVVDTAHSEHGTTAMWGRLYATDAAALDERLAQLARGVCDEDPRTVAQRRADALGALAAGAGGLACGCGRPDCPAATGQDAHGPNVVIHVVAEAAALTAPADPHLNGEDPPRRRITPGMTLAEMMAPEDEPDPPTVTSPALLLGAGTIPASLIAELVNRGATVTPLSMPADSTAETGYRPSAALAAFIRCRDLTCRFPGCDRPATYCDIDHAVAYPQGPTHPSNLRCLCRKHHLLKTFWVGAGGWSDQQRPDGTIVWTSPTGQTYTTNPGSRLCFPTLCFDTGTLDLPAQGPPRENRGVAMPLRKRPRAQERARSIRAERALNADRIAERNQAPPF</sequence>
<dbReference type="InterPro" id="IPR003615">
    <property type="entry name" value="HNH_nuc"/>
</dbReference>
<dbReference type="CDD" id="cd00085">
    <property type="entry name" value="HNHc"/>
    <property type="match status" value="1"/>
</dbReference>
<dbReference type="RefSeq" id="WP_085305003.1">
    <property type="nucleotide sequence ID" value="NZ_AP022594.1"/>
</dbReference>
<dbReference type="InterPro" id="IPR003870">
    <property type="entry name" value="DUF222"/>
</dbReference>
<dbReference type="AlphaFoldDB" id="A0A7I7SKD8"/>
<dbReference type="OrthoDB" id="5242272at2"/>
<organism evidence="2 3">
    <name type="scientific">Mycolicibacillus koreensis</name>
    <dbReference type="NCBI Taxonomy" id="1069220"/>
    <lineage>
        <taxon>Bacteria</taxon>
        <taxon>Bacillati</taxon>
        <taxon>Actinomycetota</taxon>
        <taxon>Actinomycetes</taxon>
        <taxon>Mycobacteriales</taxon>
        <taxon>Mycobacteriaceae</taxon>
        <taxon>Mycolicibacillus</taxon>
    </lineage>
</organism>
<keyword evidence="3" id="KW-1185">Reference proteome</keyword>
<dbReference type="Pfam" id="PF02720">
    <property type="entry name" value="DUF222"/>
    <property type="match status" value="1"/>
</dbReference>
<accession>A0A7I7SKD8</accession>
<dbReference type="EMBL" id="NCXO01000044">
    <property type="protein sequence ID" value="OSC31442.1"/>
    <property type="molecule type" value="Genomic_DNA"/>
</dbReference>
<evidence type="ECO:0000256" key="1">
    <source>
        <dbReference type="SAM" id="MobiDB-lite"/>
    </source>
</evidence>
<proteinExistence type="predicted"/>
<evidence type="ECO:0000313" key="2">
    <source>
        <dbReference type="EMBL" id="OSC31442.1"/>
    </source>
</evidence>
<feature type="region of interest" description="Disordered" evidence="1">
    <location>
        <begin position="464"/>
        <end position="492"/>
    </location>
</feature>
<comment type="caution">
    <text evidence="2">The sequence shown here is derived from an EMBL/GenBank/DDBJ whole genome shotgun (WGS) entry which is preliminary data.</text>
</comment>
<protein>
    <submittedName>
        <fullName evidence="2">Uncharacterized protein</fullName>
    </submittedName>
</protein>
<dbReference type="SMART" id="SM00507">
    <property type="entry name" value="HNHc"/>
    <property type="match status" value="1"/>
</dbReference>
<dbReference type="Proteomes" id="UP000193577">
    <property type="component" value="Unassembled WGS sequence"/>
</dbReference>
<evidence type="ECO:0000313" key="3">
    <source>
        <dbReference type="Proteomes" id="UP000193577"/>
    </source>
</evidence>
<reference evidence="2 3" key="1">
    <citation type="submission" date="2017-04" db="EMBL/GenBank/DDBJ databases">
        <title>The new phylogeny of genus Mycobacterium.</title>
        <authorList>
            <person name="Tortoli E."/>
            <person name="Trovato A."/>
            <person name="Cirillo D.M."/>
        </authorList>
    </citation>
    <scope>NUCLEOTIDE SEQUENCE [LARGE SCALE GENOMIC DNA]</scope>
    <source>
        <strain evidence="2 3">KCTC 19819</strain>
    </source>
</reference>
<gene>
    <name evidence="2" type="ORF">B8W67_16245</name>
</gene>